<name>G4TX27_SERID</name>
<accession>G4TX27</accession>
<dbReference type="EMBL" id="CAFZ01000541">
    <property type="protein sequence ID" value="CCA75870.1"/>
    <property type="molecule type" value="Genomic_DNA"/>
</dbReference>
<protein>
    <submittedName>
        <fullName evidence="2">Uncharacterized protein</fullName>
    </submittedName>
</protein>
<keyword evidence="3" id="KW-1185">Reference proteome</keyword>
<dbReference type="Proteomes" id="UP000007148">
    <property type="component" value="Unassembled WGS sequence"/>
</dbReference>
<keyword evidence="1" id="KW-1133">Transmembrane helix</keyword>
<dbReference type="InParanoid" id="G4TX27"/>
<keyword evidence="1" id="KW-0812">Transmembrane</keyword>
<gene>
    <name evidence="2" type="ORF">PIIN_09866</name>
</gene>
<evidence type="ECO:0000313" key="3">
    <source>
        <dbReference type="Proteomes" id="UP000007148"/>
    </source>
</evidence>
<reference evidence="2 3" key="1">
    <citation type="journal article" date="2011" name="PLoS Pathog.">
        <title>Endophytic Life Strategies Decoded by Genome and Transcriptome Analyses of the Mutualistic Root Symbiont Piriformospora indica.</title>
        <authorList>
            <person name="Zuccaro A."/>
            <person name="Lahrmann U."/>
            <person name="Guldener U."/>
            <person name="Langen G."/>
            <person name="Pfiffi S."/>
            <person name="Biedenkopf D."/>
            <person name="Wong P."/>
            <person name="Samans B."/>
            <person name="Grimm C."/>
            <person name="Basiewicz M."/>
            <person name="Murat C."/>
            <person name="Martin F."/>
            <person name="Kogel K.H."/>
        </authorList>
    </citation>
    <scope>NUCLEOTIDE SEQUENCE [LARGE SCALE GENOMIC DNA]</scope>
    <source>
        <strain evidence="2 3">DSM 11827</strain>
    </source>
</reference>
<evidence type="ECO:0000256" key="1">
    <source>
        <dbReference type="SAM" id="Phobius"/>
    </source>
</evidence>
<evidence type="ECO:0000313" key="2">
    <source>
        <dbReference type="EMBL" id="CCA75870.1"/>
    </source>
</evidence>
<dbReference type="AlphaFoldDB" id="G4TX27"/>
<dbReference type="HOGENOM" id="CLU_2574745_0_0_1"/>
<sequence length="81" mass="9370">MTCRVPRLTLSLRPRHFDSHEPVSPFYLFLTNDLFWSILLSPYMLMESALLNVLGALGHWTRSTRVQGIAVVDCGTFWQCR</sequence>
<proteinExistence type="predicted"/>
<comment type="caution">
    <text evidence="2">The sequence shown here is derived from an EMBL/GenBank/DDBJ whole genome shotgun (WGS) entry which is preliminary data.</text>
</comment>
<keyword evidence="1" id="KW-0472">Membrane</keyword>
<organism evidence="2 3">
    <name type="scientific">Serendipita indica (strain DSM 11827)</name>
    <name type="common">Root endophyte fungus</name>
    <name type="synonym">Piriformospora indica</name>
    <dbReference type="NCBI Taxonomy" id="1109443"/>
    <lineage>
        <taxon>Eukaryota</taxon>
        <taxon>Fungi</taxon>
        <taxon>Dikarya</taxon>
        <taxon>Basidiomycota</taxon>
        <taxon>Agaricomycotina</taxon>
        <taxon>Agaricomycetes</taxon>
        <taxon>Sebacinales</taxon>
        <taxon>Serendipitaceae</taxon>
        <taxon>Serendipita</taxon>
    </lineage>
</organism>
<feature type="transmembrane region" description="Helical" evidence="1">
    <location>
        <begin position="34"/>
        <end position="57"/>
    </location>
</feature>